<evidence type="ECO:0000313" key="1">
    <source>
        <dbReference type="EMBL" id="GJE54798.1"/>
    </source>
</evidence>
<dbReference type="EMBL" id="BPRA01000005">
    <property type="protein sequence ID" value="GJE54798.1"/>
    <property type="molecule type" value="Genomic_DNA"/>
</dbReference>
<proteinExistence type="predicted"/>
<comment type="caution">
    <text evidence="1">The sequence shown here is derived from an EMBL/GenBank/DDBJ whole genome shotgun (WGS) entry which is preliminary data.</text>
</comment>
<gene>
    <name evidence="1" type="ORF">EKPJFOCH_1282</name>
</gene>
<evidence type="ECO:0008006" key="3">
    <source>
        <dbReference type="Google" id="ProtNLM"/>
    </source>
</evidence>
<dbReference type="RefSeq" id="WP_147813073.1">
    <property type="nucleotide sequence ID" value="NZ_BPRA01000005.1"/>
</dbReference>
<reference evidence="1" key="2">
    <citation type="submission" date="2021-08" db="EMBL/GenBank/DDBJ databases">
        <authorList>
            <person name="Tani A."/>
            <person name="Ola A."/>
            <person name="Ogura Y."/>
            <person name="Katsura K."/>
            <person name="Hayashi T."/>
        </authorList>
    </citation>
    <scope>NUCLEOTIDE SEQUENCE</scope>
    <source>
        <strain evidence="1">DSM 23674</strain>
    </source>
</reference>
<sequence>MPEPDPIANGDGTGFHAWNPGLVSGLPRYVRPLATVFRPENVENTFAEIHELSDFSGLPATQLALFRPERLVVHEVLIRVMADLSVPLGSVYADLGVNTRRIAATILRDGVAARLPQITELLASIRTRANAVLDGELAALFDHPGEEGDREKRPFGLSVFARRVPSPPAEDREARALRRLQEPAGAPESLERCARESLRTVVACVVTRQGCLIRDRRLLRGLAVILVSNAHGSRRIGETLEPWIAAVVAQEGYRRVGAQDRPVVMNVKGASASGKSTIRPYQRALVERSGADWSDFAVITPDVWRKFLLDYDGLGPARLYAGPLTGHGVEIIDAKLDLYMARKAAEGRISHLLIDRFRFDSFSADARGDGTSQLLTRFGHRIYLQFMITPPEATVERAWKRGEEFGRYKAVEDLLAHNVEAFAGMPRLFFLWALRTDKAVAFEFLDNTVLKDETPRTIGFGSNGAMTVLDARALLDIDRYRRIDIHARSPAEVYAGADLAPEHNAGFLRDCVGRLASVRFAERSTGRVFARFERSRLVGLDRDVYAAVCTDDGMRDALLAAGLPAGVIDVAGISETLCAAEISTLGAWGRG</sequence>
<reference evidence="1" key="1">
    <citation type="journal article" date="2021" name="Front. Microbiol.">
        <title>Comprehensive Comparative Genomics and Phenotyping of Methylobacterium Species.</title>
        <authorList>
            <person name="Alessa O."/>
            <person name="Ogura Y."/>
            <person name="Fujitani Y."/>
            <person name="Takami H."/>
            <person name="Hayashi T."/>
            <person name="Sahin N."/>
            <person name="Tani A."/>
        </authorList>
    </citation>
    <scope>NUCLEOTIDE SEQUENCE</scope>
    <source>
        <strain evidence="1">DSM 23674</strain>
    </source>
</reference>
<organism evidence="1 2">
    <name type="scientific">Methylobacterium thuringiense</name>
    <dbReference type="NCBI Taxonomy" id="1003091"/>
    <lineage>
        <taxon>Bacteria</taxon>
        <taxon>Pseudomonadati</taxon>
        <taxon>Pseudomonadota</taxon>
        <taxon>Alphaproteobacteria</taxon>
        <taxon>Hyphomicrobiales</taxon>
        <taxon>Methylobacteriaceae</taxon>
        <taxon>Methylobacterium</taxon>
    </lineage>
</organism>
<dbReference type="InterPro" id="IPR027417">
    <property type="entry name" value="P-loop_NTPase"/>
</dbReference>
<dbReference type="Proteomes" id="UP001055101">
    <property type="component" value="Unassembled WGS sequence"/>
</dbReference>
<dbReference type="Gene3D" id="3.40.50.300">
    <property type="entry name" value="P-loop containing nucleotide triphosphate hydrolases"/>
    <property type="match status" value="1"/>
</dbReference>
<name>A0ABQ4TJM2_9HYPH</name>
<accession>A0ABQ4TJM2</accession>
<evidence type="ECO:0000313" key="2">
    <source>
        <dbReference type="Proteomes" id="UP001055101"/>
    </source>
</evidence>
<keyword evidence="2" id="KW-1185">Reference proteome</keyword>
<protein>
    <recommendedName>
        <fullName evidence="3">UDP-N-acetylglucosamine kinase</fullName>
    </recommendedName>
</protein>